<sequence>MRAVMAEIRLGWEEWIALPEL</sequence>
<accession>A0A0F9JG94</accession>
<gene>
    <name evidence="1" type="ORF">LCGC14_1828550</name>
</gene>
<organism evidence="1">
    <name type="scientific">marine sediment metagenome</name>
    <dbReference type="NCBI Taxonomy" id="412755"/>
    <lineage>
        <taxon>unclassified sequences</taxon>
        <taxon>metagenomes</taxon>
        <taxon>ecological metagenomes</taxon>
    </lineage>
</organism>
<dbReference type="EMBL" id="LAZR01018021">
    <property type="protein sequence ID" value="KKL98022.1"/>
    <property type="molecule type" value="Genomic_DNA"/>
</dbReference>
<feature type="non-terminal residue" evidence="1">
    <location>
        <position position="21"/>
    </location>
</feature>
<name>A0A0F9JG94_9ZZZZ</name>
<proteinExistence type="predicted"/>
<dbReference type="AlphaFoldDB" id="A0A0F9JG94"/>
<evidence type="ECO:0000313" key="1">
    <source>
        <dbReference type="EMBL" id="KKL98022.1"/>
    </source>
</evidence>
<comment type="caution">
    <text evidence="1">The sequence shown here is derived from an EMBL/GenBank/DDBJ whole genome shotgun (WGS) entry which is preliminary data.</text>
</comment>
<protein>
    <submittedName>
        <fullName evidence="1">Uncharacterized protein</fullName>
    </submittedName>
</protein>
<reference evidence="1" key="1">
    <citation type="journal article" date="2015" name="Nature">
        <title>Complex archaea that bridge the gap between prokaryotes and eukaryotes.</title>
        <authorList>
            <person name="Spang A."/>
            <person name="Saw J.H."/>
            <person name="Jorgensen S.L."/>
            <person name="Zaremba-Niedzwiedzka K."/>
            <person name="Martijn J."/>
            <person name="Lind A.E."/>
            <person name="van Eijk R."/>
            <person name="Schleper C."/>
            <person name="Guy L."/>
            <person name="Ettema T.J."/>
        </authorList>
    </citation>
    <scope>NUCLEOTIDE SEQUENCE</scope>
</reference>